<dbReference type="Proteomes" id="UP000190857">
    <property type="component" value="Unassembled WGS sequence"/>
</dbReference>
<keyword evidence="4" id="KW-0732">Signal</keyword>
<name>A0A1T5KWS4_9MICO</name>
<dbReference type="NCBIfam" id="NF040870">
    <property type="entry name" value="AztC"/>
    <property type="match status" value="1"/>
</dbReference>
<dbReference type="PANTHER" id="PTHR42953:SF1">
    <property type="entry name" value="METAL-BINDING PROTEIN HI_0362-RELATED"/>
    <property type="match status" value="1"/>
</dbReference>
<evidence type="ECO:0000256" key="6">
    <source>
        <dbReference type="SAM" id="MobiDB-lite"/>
    </source>
</evidence>
<dbReference type="PANTHER" id="PTHR42953">
    <property type="entry name" value="HIGH-AFFINITY ZINC UPTAKE SYSTEM PROTEIN ZNUA-RELATED"/>
    <property type="match status" value="1"/>
</dbReference>
<dbReference type="InterPro" id="IPR047701">
    <property type="entry name" value="AztC-like"/>
</dbReference>
<feature type="region of interest" description="Disordered" evidence="6">
    <location>
        <begin position="152"/>
        <end position="198"/>
    </location>
</feature>
<dbReference type="InterPro" id="IPR050492">
    <property type="entry name" value="Bact_metal-bind_prot9"/>
</dbReference>
<dbReference type="GO" id="GO:0007155">
    <property type="term" value="P:cell adhesion"/>
    <property type="evidence" value="ECO:0007669"/>
    <property type="project" value="InterPro"/>
</dbReference>
<dbReference type="GO" id="GO:0030313">
    <property type="term" value="C:cell envelope"/>
    <property type="evidence" value="ECO:0007669"/>
    <property type="project" value="UniProtKB-SubCell"/>
</dbReference>
<dbReference type="SUPFAM" id="SSF53807">
    <property type="entry name" value="Helical backbone' metal receptor"/>
    <property type="match status" value="1"/>
</dbReference>
<proteinExistence type="inferred from homology"/>
<evidence type="ECO:0000313" key="8">
    <source>
        <dbReference type="Proteomes" id="UP000190857"/>
    </source>
</evidence>
<dbReference type="InterPro" id="IPR006127">
    <property type="entry name" value="ZnuA-like"/>
</dbReference>
<organism evidence="7 8">
    <name type="scientific">Okibacterium fritillariae</name>
    <dbReference type="NCBI Taxonomy" id="123320"/>
    <lineage>
        <taxon>Bacteria</taxon>
        <taxon>Bacillati</taxon>
        <taxon>Actinomycetota</taxon>
        <taxon>Actinomycetes</taxon>
        <taxon>Micrococcales</taxon>
        <taxon>Microbacteriaceae</taxon>
        <taxon>Okibacterium</taxon>
    </lineage>
</organism>
<protein>
    <submittedName>
        <fullName evidence="7">Zinc/manganese transport system substrate-binding protein</fullName>
    </submittedName>
</protein>
<evidence type="ECO:0000256" key="5">
    <source>
        <dbReference type="RuleBase" id="RU003512"/>
    </source>
</evidence>
<dbReference type="AlphaFoldDB" id="A0A1T5KWS4"/>
<dbReference type="STRING" id="123320.SAMN06309945_2592"/>
<dbReference type="InterPro" id="IPR006129">
    <property type="entry name" value="AdhesinB"/>
</dbReference>
<evidence type="ECO:0000256" key="1">
    <source>
        <dbReference type="ARBA" id="ARBA00004196"/>
    </source>
</evidence>
<keyword evidence="3" id="KW-0479">Metal-binding</keyword>
<evidence type="ECO:0000256" key="3">
    <source>
        <dbReference type="ARBA" id="ARBA00022723"/>
    </source>
</evidence>
<evidence type="ECO:0000256" key="2">
    <source>
        <dbReference type="ARBA" id="ARBA00022448"/>
    </source>
</evidence>
<evidence type="ECO:0000313" key="7">
    <source>
        <dbReference type="EMBL" id="SKC68131.1"/>
    </source>
</evidence>
<dbReference type="GO" id="GO:0046872">
    <property type="term" value="F:metal ion binding"/>
    <property type="evidence" value="ECO:0007669"/>
    <property type="project" value="UniProtKB-KW"/>
</dbReference>
<comment type="subcellular location">
    <subcellularLocation>
        <location evidence="1">Cell envelope</location>
    </subcellularLocation>
</comment>
<accession>A0A1T5KWS4</accession>
<dbReference type="EMBL" id="FUZP01000003">
    <property type="protein sequence ID" value="SKC68131.1"/>
    <property type="molecule type" value="Genomic_DNA"/>
</dbReference>
<comment type="similarity">
    <text evidence="5">Belongs to the bacterial solute-binding protein 9 family.</text>
</comment>
<dbReference type="PRINTS" id="PR00691">
    <property type="entry name" value="ADHESINB"/>
</dbReference>
<dbReference type="InterPro" id="IPR006128">
    <property type="entry name" value="Lipoprotein_PsaA-like"/>
</dbReference>
<evidence type="ECO:0000256" key="4">
    <source>
        <dbReference type="ARBA" id="ARBA00022729"/>
    </source>
</evidence>
<keyword evidence="8" id="KW-1185">Reference proteome</keyword>
<sequence length="371" mass="38020">MRRATFSVVTHFPGGNARMPVPADRGQHRRRSRVVALVATALTAAGVLTGCSPAGDRAGTVVVTTNILGDVVQNIAGDEVEVEVLMGPNADPHSFGISAKQAAALQNADLVVYNGLGLEEGVLRAVDAAATDGVATLAVGEKVDPLTFASDQAGEGAAADEHAETGDETGAGKAPGGDTDTEPGSEHNASAGQLDPHFWTDPARMRTAVDVIAARLIAEVPGIDAQAVQANAEAYGDKLAALESRIQDTVDRIPAENRALVTNHHVFGYFAERYGFEVIGAIVPSGTTLASPSASDLDSLASAIRSSGVPAIFVDSSQPDTLGQVLADEAGLDVAVLSLYSESLTSAKGGAPSYIDMMDANVETLARGLSP</sequence>
<dbReference type="Gene3D" id="3.40.50.1980">
    <property type="entry name" value="Nitrogenase molybdenum iron protein domain"/>
    <property type="match status" value="2"/>
</dbReference>
<reference evidence="7 8" key="1">
    <citation type="submission" date="2017-02" db="EMBL/GenBank/DDBJ databases">
        <authorList>
            <person name="Peterson S.W."/>
        </authorList>
    </citation>
    <scope>NUCLEOTIDE SEQUENCE [LARGE SCALE GENOMIC DNA]</scope>
    <source>
        <strain evidence="7 8">VKM Ac-2059</strain>
    </source>
</reference>
<dbReference type="PRINTS" id="PR00690">
    <property type="entry name" value="ADHESNFAMILY"/>
</dbReference>
<gene>
    <name evidence="7" type="ORF">SAMN06309945_2592</name>
</gene>
<dbReference type="Pfam" id="PF01297">
    <property type="entry name" value="ZnuA"/>
    <property type="match status" value="1"/>
</dbReference>
<keyword evidence="2 5" id="KW-0813">Transport</keyword>
<dbReference type="GO" id="GO:0030001">
    <property type="term" value="P:metal ion transport"/>
    <property type="evidence" value="ECO:0007669"/>
    <property type="project" value="InterPro"/>
</dbReference>